<proteinExistence type="predicted"/>
<gene>
    <name evidence="2" type="ORF">B5C08_05795</name>
</gene>
<evidence type="ECO:0000313" key="3">
    <source>
        <dbReference type="Proteomes" id="UP000218335"/>
    </source>
</evidence>
<organism evidence="2 3">
    <name type="scientific">Staphylococcus delphini</name>
    <dbReference type="NCBI Taxonomy" id="53344"/>
    <lineage>
        <taxon>Bacteria</taxon>
        <taxon>Bacillati</taxon>
        <taxon>Bacillota</taxon>
        <taxon>Bacilli</taxon>
        <taxon>Bacillales</taxon>
        <taxon>Staphylococcaceae</taxon>
        <taxon>Staphylococcus</taxon>
        <taxon>Staphylococcus intermedius group</taxon>
    </lineage>
</organism>
<dbReference type="AlphaFoldDB" id="A0A2A4GY44"/>
<evidence type="ECO:0000313" key="2">
    <source>
        <dbReference type="EMBL" id="PCF55553.1"/>
    </source>
</evidence>
<dbReference type="Proteomes" id="UP000218335">
    <property type="component" value="Unassembled WGS sequence"/>
</dbReference>
<protein>
    <submittedName>
        <fullName evidence="2">Head protein</fullName>
    </submittedName>
</protein>
<name>A0A2A4GY44_9STAP</name>
<comment type="caution">
    <text evidence="2">The sequence shown here is derived from an EMBL/GenBank/DDBJ whole genome shotgun (WGS) entry which is preliminary data.</text>
</comment>
<dbReference type="Pfam" id="PF04233">
    <property type="entry name" value="Phage_Mu_F"/>
    <property type="match status" value="1"/>
</dbReference>
<dbReference type="RefSeq" id="WP_096592452.1">
    <property type="nucleotide sequence ID" value="NZ_MWUU01000006.1"/>
</dbReference>
<accession>A0A2A4GY44</accession>
<dbReference type="InterPro" id="IPR006528">
    <property type="entry name" value="Phage_head_morphogenesis_dom"/>
</dbReference>
<feature type="domain" description="Phage head morphogenesis" evidence="1">
    <location>
        <begin position="211"/>
        <end position="294"/>
    </location>
</feature>
<dbReference type="EMBL" id="MWUU01000006">
    <property type="protein sequence ID" value="PCF55553.1"/>
    <property type="molecule type" value="Genomic_DNA"/>
</dbReference>
<sequence length="516" mass="59974">MSSLNDYWLERAKMFIQSETLEDAVKIAEIERIVAMMISDIYKNLLAYYGKLATAEGIDWREAKKIADAFDVEAFQMQAKTYVENKDFSDKANEELKRYNTAMYVNREQLLKQELGLIVTKAYAEQEKVVNHHLQDSVTRTLKHQAGILGADVHVKQSDVEAIVYSNFGKLNWSERLWENQEVLRKDVERMASHVMLRGRHPYEFVPEIRMKQQQTVANTKRLLITEAARVQTEAQKMHYLETMGDDAEYKFVAKRDEKTSKICRHYDKKVFKVKDMVPGVNAPPMHPHCRSTTVPYVGNWRDKFFKDRQGKYRLKDEDAQAIDTNNVEEAHKPKKHWITESDIENVEFVSIPGHTEEESRYIQEQHKRLLRKAMTENDSNEYAFVSKGKDDKEPAEAKGTQYDVDFKPGFNATNRLLNSPKQSLILMHNHPGGSSFSTYDLIMFNDRETIKTMTIVTNTGRVKFITKTDSYNSEIFTTICKRNLTSNTGKVINDKDVEKALRKLYNKGTIEYKVR</sequence>
<dbReference type="NCBIfam" id="TIGR01641">
    <property type="entry name" value="phageSPP1_gp7"/>
    <property type="match status" value="1"/>
</dbReference>
<reference evidence="2 3" key="1">
    <citation type="journal article" date="2017" name="PLoS ONE">
        <title>Development of a real-time PCR for detection of Staphylococcus pseudintermedius using a novel automated comparison of whole-genome sequences.</title>
        <authorList>
            <person name="Verstappen K.M."/>
            <person name="Huijbregts L."/>
            <person name="Spaninks M."/>
            <person name="Wagenaar J.A."/>
            <person name="Fluit A.C."/>
            <person name="Duim B."/>
        </authorList>
    </citation>
    <scope>NUCLEOTIDE SEQUENCE [LARGE SCALE GENOMIC DNA]</scope>
    <source>
        <strain evidence="2 3">215070706401-1</strain>
    </source>
</reference>
<evidence type="ECO:0000259" key="1">
    <source>
        <dbReference type="Pfam" id="PF04233"/>
    </source>
</evidence>